<dbReference type="InterPro" id="IPR052709">
    <property type="entry name" value="Transposase-MT_Hybrid"/>
</dbReference>
<protein>
    <submittedName>
        <fullName evidence="1">Histone-lysine N-methyltransferase SETMAR</fullName>
    </submittedName>
</protein>
<gene>
    <name evidence="1" type="ORF">ElyMa_002932400</name>
</gene>
<accession>A0AAV4I6N6</accession>
<evidence type="ECO:0000313" key="1">
    <source>
        <dbReference type="EMBL" id="GFS05228.1"/>
    </source>
</evidence>
<organism evidence="1 2">
    <name type="scientific">Elysia marginata</name>
    <dbReference type="NCBI Taxonomy" id="1093978"/>
    <lineage>
        <taxon>Eukaryota</taxon>
        <taxon>Metazoa</taxon>
        <taxon>Spiralia</taxon>
        <taxon>Lophotrochozoa</taxon>
        <taxon>Mollusca</taxon>
        <taxon>Gastropoda</taxon>
        <taxon>Heterobranchia</taxon>
        <taxon>Euthyneura</taxon>
        <taxon>Panpulmonata</taxon>
        <taxon>Sacoglossa</taxon>
        <taxon>Placobranchoidea</taxon>
        <taxon>Plakobranchidae</taxon>
        <taxon>Elysia</taxon>
    </lineage>
</organism>
<keyword evidence="2" id="KW-1185">Reference proteome</keyword>
<dbReference type="PANTHER" id="PTHR46060">
    <property type="entry name" value="MARINER MOS1 TRANSPOSASE-LIKE PROTEIN"/>
    <property type="match status" value="1"/>
</dbReference>
<evidence type="ECO:0000313" key="2">
    <source>
        <dbReference type="Proteomes" id="UP000762676"/>
    </source>
</evidence>
<proteinExistence type="predicted"/>
<comment type="caution">
    <text evidence="1">The sequence shown here is derived from an EMBL/GenBank/DDBJ whole genome shotgun (WGS) entry which is preliminary data.</text>
</comment>
<reference evidence="1 2" key="1">
    <citation type="journal article" date="2021" name="Elife">
        <title>Chloroplast acquisition without the gene transfer in kleptoplastic sea slugs, Plakobranchus ocellatus.</title>
        <authorList>
            <person name="Maeda T."/>
            <person name="Takahashi S."/>
            <person name="Yoshida T."/>
            <person name="Shimamura S."/>
            <person name="Takaki Y."/>
            <person name="Nagai Y."/>
            <person name="Toyoda A."/>
            <person name="Suzuki Y."/>
            <person name="Arimoto A."/>
            <person name="Ishii H."/>
            <person name="Satoh N."/>
            <person name="Nishiyama T."/>
            <person name="Hasebe M."/>
            <person name="Maruyama T."/>
            <person name="Minagawa J."/>
            <person name="Obokata J."/>
            <person name="Shigenobu S."/>
        </authorList>
    </citation>
    <scope>NUCLEOTIDE SEQUENCE [LARGE SCALE GENOMIC DNA]</scope>
</reference>
<name>A0AAV4I6N6_9GAST</name>
<dbReference type="EMBL" id="BMAT01006054">
    <property type="protein sequence ID" value="GFS05228.1"/>
    <property type="molecule type" value="Genomic_DNA"/>
</dbReference>
<dbReference type="GO" id="GO:0003676">
    <property type="term" value="F:nucleic acid binding"/>
    <property type="evidence" value="ECO:0007669"/>
    <property type="project" value="InterPro"/>
</dbReference>
<dbReference type="AlphaFoldDB" id="A0AAV4I6N6"/>
<sequence length="124" mass="14483">MWQEDEDAQDILPQDQCINTAQYCNTLDNLRDAILRKTWTQLRRCVVLQHDTATPHSANLTQQWLQRYGWEVLPHPTHRPDLASSYVHLFGALKRHLGGIAFETEGDLVDELKNRFAHLNLDFF</sequence>
<dbReference type="PANTHER" id="PTHR46060:SF1">
    <property type="entry name" value="MARINER MOS1 TRANSPOSASE-LIKE PROTEIN"/>
    <property type="match status" value="1"/>
</dbReference>
<dbReference type="Proteomes" id="UP000762676">
    <property type="component" value="Unassembled WGS sequence"/>
</dbReference>
<dbReference type="InterPro" id="IPR036397">
    <property type="entry name" value="RNaseH_sf"/>
</dbReference>
<dbReference type="Gene3D" id="3.30.420.10">
    <property type="entry name" value="Ribonuclease H-like superfamily/Ribonuclease H"/>
    <property type="match status" value="1"/>
</dbReference>